<evidence type="ECO:0000313" key="2">
    <source>
        <dbReference type="EMBL" id="TWH69738.1"/>
    </source>
</evidence>
<proteinExistence type="predicted"/>
<keyword evidence="3" id="KW-1185">Reference proteome</keyword>
<dbReference type="AlphaFoldDB" id="A0A562IFY6"/>
<protein>
    <recommendedName>
        <fullName evidence="1">DUF5753 domain-containing protein</fullName>
    </recommendedName>
</protein>
<dbReference type="InterPro" id="IPR010982">
    <property type="entry name" value="Lambda_DNA-bd_dom_sf"/>
</dbReference>
<evidence type="ECO:0000313" key="3">
    <source>
        <dbReference type="Proteomes" id="UP000319825"/>
    </source>
</evidence>
<organism evidence="2 3">
    <name type="scientific">Micromonospora olivasterospora</name>
    <dbReference type="NCBI Taxonomy" id="1880"/>
    <lineage>
        <taxon>Bacteria</taxon>
        <taxon>Bacillati</taxon>
        <taxon>Actinomycetota</taxon>
        <taxon>Actinomycetes</taxon>
        <taxon>Micromonosporales</taxon>
        <taxon>Micromonosporaceae</taxon>
        <taxon>Micromonospora</taxon>
    </lineage>
</organism>
<dbReference type="Proteomes" id="UP000319825">
    <property type="component" value="Unassembled WGS sequence"/>
</dbReference>
<dbReference type="EMBL" id="VLKE01000001">
    <property type="protein sequence ID" value="TWH69738.1"/>
    <property type="molecule type" value="Genomic_DNA"/>
</dbReference>
<sequence length="255" mass="28292">MNRAVAEAMVATGHTAESLAEQVGVDPKTAARWANPGHVPQSRHRAKVAALLEREISDLWPDLLKRREPGWFRPWMEIEREAVSLRAFQLAWVPGILQTEAYARATVEGEGLSPERVDEVASARNARHAILRRQGGPLYIAVIDEGVLRRSAYGNRALMAEQLDFLVECAQLPAVQIHIVPSDVGMYPGLGGPFTIAEMPDGARVAYVDSQMTAQIFEQPAGIATLERRWERIRGESLPRGRSLDLLKEAARSWT</sequence>
<feature type="domain" description="DUF5753" evidence="1">
    <location>
        <begin position="73"/>
        <end position="249"/>
    </location>
</feature>
<gene>
    <name evidence="2" type="ORF">JD77_04752</name>
</gene>
<reference evidence="2 3" key="1">
    <citation type="submission" date="2019-07" db="EMBL/GenBank/DDBJ databases">
        <title>R&amp;d 2014.</title>
        <authorList>
            <person name="Klenk H.-P."/>
        </authorList>
    </citation>
    <scope>NUCLEOTIDE SEQUENCE [LARGE SCALE GENOMIC DNA]</scope>
    <source>
        <strain evidence="2 3">DSM 43868</strain>
    </source>
</reference>
<dbReference type="RefSeq" id="WP_145776215.1">
    <property type="nucleotide sequence ID" value="NZ_BAAATQ010000204.1"/>
</dbReference>
<dbReference type="SUPFAM" id="SSF47413">
    <property type="entry name" value="lambda repressor-like DNA-binding domains"/>
    <property type="match status" value="1"/>
</dbReference>
<dbReference type="GO" id="GO:0003677">
    <property type="term" value="F:DNA binding"/>
    <property type="evidence" value="ECO:0007669"/>
    <property type="project" value="InterPro"/>
</dbReference>
<dbReference type="InterPro" id="IPR043917">
    <property type="entry name" value="DUF5753"/>
</dbReference>
<dbReference type="Pfam" id="PF19054">
    <property type="entry name" value="DUF5753"/>
    <property type="match status" value="1"/>
</dbReference>
<dbReference type="OrthoDB" id="3422637at2"/>
<name>A0A562IFY6_MICOL</name>
<accession>A0A562IFY6</accession>
<comment type="caution">
    <text evidence="2">The sequence shown here is derived from an EMBL/GenBank/DDBJ whole genome shotgun (WGS) entry which is preliminary data.</text>
</comment>
<evidence type="ECO:0000259" key="1">
    <source>
        <dbReference type="Pfam" id="PF19054"/>
    </source>
</evidence>